<feature type="domain" description="GAF" evidence="2">
    <location>
        <begin position="22"/>
        <end position="182"/>
    </location>
</feature>
<dbReference type="InterPro" id="IPR029016">
    <property type="entry name" value="GAF-like_dom_sf"/>
</dbReference>
<sequence length="588" mass="66506">MNTEKKLMSLIQSARVLTSTLDLDEVLHELIVEVLNVIDGANASVLFLYDENIDKLYAKAAVGFDMNYLRHARLAPGEGMSGTTFSAGKGQMFLSQEETGGHMDNISEETKYFYSRSLGDYKLPTSAISVPLLSKGTCIGVLTVDIYEKDAVFDEQNLHLLETFAAQATIAIENATLFSRNERTTMIHEALSRAAISQGGIREITKTLAGLIHHGVVVYNEFFDILETSSAATKEDAQVVLSSMGREAASVSETEVTTLTLEEEPPIQGVFFPIRSEAFTIGYLTIILKHEENLDPLDRFAIEQASLIFALEMTRRERTAMDDMTHSGYVLDQLLFSEWNEMSMKQLSQLPAFREESQYVVCQMLLNEPLLLHERAGTHKNQLLRLIYREVSQHPFQAFVLDQKQETTFLFAAPKELGRSVYDELIRLFERIRSEAESRYGMPVLAGLGRSVDTLEDIRTSYREAKKCIDAMQAPGSSPSIMLFQNLGLQRLFLNTELQELEDYVSDTIGPLLAYDRAHDTSLCRTLEMYLEENANRSRTARKLFVHVNTVKYRLQVIENLLQLEEISGRTAFELQLGLHIYDYLSMK</sequence>
<dbReference type="InterPro" id="IPR051448">
    <property type="entry name" value="CdaR-like_regulators"/>
</dbReference>
<dbReference type="Pfam" id="PF17853">
    <property type="entry name" value="GGDEF_2"/>
    <property type="match status" value="1"/>
</dbReference>
<dbReference type="PANTHER" id="PTHR33744:SF7">
    <property type="entry name" value="PUCR FAMILY TRANSCRIPTIONAL REGULATOR"/>
    <property type="match status" value="1"/>
</dbReference>
<evidence type="ECO:0000313" key="4">
    <source>
        <dbReference type="Proteomes" id="UP000243650"/>
    </source>
</evidence>
<dbReference type="PANTHER" id="PTHR33744">
    <property type="entry name" value="CARBOHYDRATE DIACID REGULATOR"/>
    <property type="match status" value="1"/>
</dbReference>
<dbReference type="AlphaFoldDB" id="A0A2P6MLP3"/>
<evidence type="ECO:0000313" key="3">
    <source>
        <dbReference type="EMBL" id="PRO67199.1"/>
    </source>
</evidence>
<comment type="similarity">
    <text evidence="1">Belongs to the CdaR family.</text>
</comment>
<accession>A0A2P6MLP3</accession>
<keyword evidence="4" id="KW-1185">Reference proteome</keyword>
<dbReference type="SUPFAM" id="SSF55781">
    <property type="entry name" value="GAF domain-like"/>
    <property type="match status" value="1"/>
</dbReference>
<dbReference type="InterPro" id="IPR042070">
    <property type="entry name" value="PucR_C-HTH_sf"/>
</dbReference>
<comment type="caution">
    <text evidence="3">The sequence shown here is derived from an EMBL/GenBank/DDBJ whole genome shotgun (WGS) entry which is preliminary data.</text>
</comment>
<dbReference type="Gene3D" id="1.10.10.2840">
    <property type="entry name" value="PucR C-terminal helix-turn-helix domain"/>
    <property type="match status" value="1"/>
</dbReference>
<name>A0A2P6MLP3_ALKUR</name>
<dbReference type="InterPro" id="IPR003018">
    <property type="entry name" value="GAF"/>
</dbReference>
<dbReference type="Pfam" id="PF13556">
    <property type="entry name" value="HTH_30"/>
    <property type="match status" value="1"/>
</dbReference>
<protein>
    <recommendedName>
        <fullName evidence="2">GAF domain-containing protein</fullName>
    </recommendedName>
</protein>
<dbReference type="SMART" id="SM00065">
    <property type="entry name" value="GAF"/>
    <property type="match status" value="1"/>
</dbReference>
<dbReference type="Gene3D" id="3.30.450.40">
    <property type="match status" value="1"/>
</dbReference>
<organism evidence="3 4">
    <name type="scientific">Alkalicoccus urumqiensis</name>
    <name type="common">Bacillus urumqiensis</name>
    <dbReference type="NCBI Taxonomy" id="1548213"/>
    <lineage>
        <taxon>Bacteria</taxon>
        <taxon>Bacillati</taxon>
        <taxon>Bacillota</taxon>
        <taxon>Bacilli</taxon>
        <taxon>Bacillales</taxon>
        <taxon>Bacillaceae</taxon>
        <taxon>Alkalicoccus</taxon>
    </lineage>
</organism>
<dbReference type="InterPro" id="IPR025736">
    <property type="entry name" value="PucR_C-HTH_dom"/>
</dbReference>
<dbReference type="Proteomes" id="UP000243650">
    <property type="component" value="Unassembled WGS sequence"/>
</dbReference>
<gene>
    <name evidence="3" type="ORF">C6I21_01160</name>
</gene>
<dbReference type="EMBL" id="PVNS01000001">
    <property type="protein sequence ID" value="PRO67199.1"/>
    <property type="molecule type" value="Genomic_DNA"/>
</dbReference>
<reference evidence="3 4" key="1">
    <citation type="submission" date="2018-03" db="EMBL/GenBank/DDBJ databases">
        <title>Bacillus urumqiensis sp. nov., a moderately haloalkaliphilic bacterium isolated from a salt lake.</title>
        <authorList>
            <person name="Zhao B."/>
            <person name="Liao Z."/>
        </authorList>
    </citation>
    <scope>NUCLEOTIDE SEQUENCE [LARGE SCALE GENOMIC DNA]</scope>
    <source>
        <strain evidence="3 4">BZ-SZ-XJ18</strain>
    </source>
</reference>
<proteinExistence type="inferred from homology"/>
<dbReference type="RefSeq" id="WP_105957583.1">
    <property type="nucleotide sequence ID" value="NZ_PVNS01000001.1"/>
</dbReference>
<dbReference type="Pfam" id="PF13185">
    <property type="entry name" value="GAF_2"/>
    <property type="match status" value="1"/>
</dbReference>
<dbReference type="OrthoDB" id="143422at2"/>
<dbReference type="InterPro" id="IPR041522">
    <property type="entry name" value="CdaR_GGDEF"/>
</dbReference>
<evidence type="ECO:0000259" key="2">
    <source>
        <dbReference type="SMART" id="SM00065"/>
    </source>
</evidence>
<evidence type="ECO:0000256" key="1">
    <source>
        <dbReference type="ARBA" id="ARBA00006754"/>
    </source>
</evidence>